<name>A0A9X2I2V5_9BACI</name>
<dbReference type="EMBL" id="JAKRYL010000007">
    <property type="protein sequence ID" value="MCL7747141.1"/>
    <property type="molecule type" value="Genomic_DNA"/>
</dbReference>
<dbReference type="InterPro" id="IPR019587">
    <property type="entry name" value="Polyketide_cyclase/dehydratase"/>
</dbReference>
<protein>
    <submittedName>
        <fullName evidence="1">SRPBCC family protein</fullName>
    </submittedName>
</protein>
<dbReference type="Proteomes" id="UP001139150">
    <property type="component" value="Unassembled WGS sequence"/>
</dbReference>
<sequence length="142" mass="16274">MGLFAFTYKTVIDAPIEAVWTFFSTAENLAKITSFPRVTILSNPETVEGNTIKMKLHFAGLYVNWTSKVTYVQAPNCFIDKGVKLPFPITEWRHTHSFTENGSRTIMEDIVMFNAHLPTFVTRPILKAMFQGRELAIKHEFK</sequence>
<keyword evidence="2" id="KW-1185">Reference proteome</keyword>
<dbReference type="Gene3D" id="3.30.530.20">
    <property type="match status" value="1"/>
</dbReference>
<evidence type="ECO:0000313" key="1">
    <source>
        <dbReference type="EMBL" id="MCL7747141.1"/>
    </source>
</evidence>
<dbReference type="RefSeq" id="WP_250096046.1">
    <property type="nucleotide sequence ID" value="NZ_JAKRYL010000007.1"/>
</dbReference>
<dbReference type="SUPFAM" id="SSF55961">
    <property type="entry name" value="Bet v1-like"/>
    <property type="match status" value="1"/>
</dbReference>
<dbReference type="Pfam" id="PF10604">
    <property type="entry name" value="Polyketide_cyc2"/>
    <property type="match status" value="1"/>
</dbReference>
<dbReference type="InterPro" id="IPR023393">
    <property type="entry name" value="START-like_dom_sf"/>
</dbReference>
<reference evidence="1" key="1">
    <citation type="submission" date="2022-02" db="EMBL/GenBank/DDBJ databases">
        <title>Halalkalibacter sp. nov. isolated from Lonar Lake, India.</title>
        <authorList>
            <person name="Joshi A."/>
            <person name="Thite S."/>
            <person name="Lodha T."/>
        </authorList>
    </citation>
    <scope>NUCLEOTIDE SEQUENCE</scope>
    <source>
        <strain evidence="1">MEB205</strain>
    </source>
</reference>
<dbReference type="AlphaFoldDB" id="A0A9X2I2V5"/>
<comment type="caution">
    <text evidence="1">The sequence shown here is derived from an EMBL/GenBank/DDBJ whole genome shotgun (WGS) entry which is preliminary data.</text>
</comment>
<organism evidence="1 2">
    <name type="scientific">Halalkalibacter alkaliphilus</name>
    <dbReference type="NCBI Taxonomy" id="2917993"/>
    <lineage>
        <taxon>Bacteria</taxon>
        <taxon>Bacillati</taxon>
        <taxon>Bacillota</taxon>
        <taxon>Bacilli</taxon>
        <taxon>Bacillales</taxon>
        <taxon>Bacillaceae</taxon>
        <taxon>Halalkalibacter</taxon>
    </lineage>
</organism>
<proteinExistence type="predicted"/>
<evidence type="ECO:0000313" key="2">
    <source>
        <dbReference type="Proteomes" id="UP001139150"/>
    </source>
</evidence>
<accession>A0A9X2I2V5</accession>
<gene>
    <name evidence="1" type="ORF">MF646_08395</name>
</gene>